<dbReference type="AlphaFoldDB" id="A0A1A9WWS1"/>
<evidence type="ECO:0000313" key="3">
    <source>
        <dbReference type="Proteomes" id="UP000091820"/>
    </source>
</evidence>
<evidence type="ECO:0000256" key="1">
    <source>
        <dbReference type="SAM" id="SignalP"/>
    </source>
</evidence>
<dbReference type="Proteomes" id="UP000091820">
    <property type="component" value="Unassembled WGS sequence"/>
</dbReference>
<keyword evidence="3" id="KW-1185">Reference proteome</keyword>
<dbReference type="VEuPathDB" id="VectorBase:GBRI035286"/>
<feature type="signal peptide" evidence="1">
    <location>
        <begin position="1"/>
        <end position="34"/>
    </location>
</feature>
<sequence>MISLEAHWNWNNNLGCPLLLTCFLITVLSNIASAQHERLGLCPGFFLRRFITWAVDRSSIQFNHPLEFNIQLCNLHYNIHKKQLLPEILPFFFNLGCCYAHALTQSRKADQLTSPIIDNIKAENSPKSRGDDAVLSKRSPFDEGYANADFQDERLLLGFLISHPVKCLNLSVKSHCTKVKCRSLSVELHYPGFNSLLFSRINQFSICTL</sequence>
<name>A0A1A9WWS1_9MUSC</name>
<proteinExistence type="predicted"/>
<dbReference type="EnsemblMetazoa" id="GBRI035286-RA">
    <property type="protein sequence ID" value="GBRI035286-PA"/>
    <property type="gene ID" value="GBRI035286"/>
</dbReference>
<evidence type="ECO:0000313" key="2">
    <source>
        <dbReference type="EnsemblMetazoa" id="GBRI035286-PA"/>
    </source>
</evidence>
<feature type="chain" id="PRO_5008400809" evidence="1">
    <location>
        <begin position="35"/>
        <end position="209"/>
    </location>
</feature>
<protein>
    <submittedName>
        <fullName evidence="2">Uncharacterized protein</fullName>
    </submittedName>
</protein>
<reference evidence="2" key="2">
    <citation type="submission" date="2020-05" db="UniProtKB">
        <authorList>
            <consortium name="EnsemblMetazoa"/>
        </authorList>
    </citation>
    <scope>IDENTIFICATION</scope>
    <source>
        <strain evidence="2">IAEA</strain>
    </source>
</reference>
<reference evidence="3" key="1">
    <citation type="submission" date="2014-03" db="EMBL/GenBank/DDBJ databases">
        <authorList>
            <person name="Aksoy S."/>
            <person name="Warren W."/>
            <person name="Wilson R.K."/>
        </authorList>
    </citation>
    <scope>NUCLEOTIDE SEQUENCE [LARGE SCALE GENOMIC DNA]</scope>
    <source>
        <strain evidence="3">IAEA</strain>
    </source>
</reference>
<keyword evidence="1" id="KW-0732">Signal</keyword>
<accession>A0A1A9WWS1</accession>
<organism evidence="2 3">
    <name type="scientific">Glossina brevipalpis</name>
    <dbReference type="NCBI Taxonomy" id="37001"/>
    <lineage>
        <taxon>Eukaryota</taxon>
        <taxon>Metazoa</taxon>
        <taxon>Ecdysozoa</taxon>
        <taxon>Arthropoda</taxon>
        <taxon>Hexapoda</taxon>
        <taxon>Insecta</taxon>
        <taxon>Pterygota</taxon>
        <taxon>Neoptera</taxon>
        <taxon>Endopterygota</taxon>
        <taxon>Diptera</taxon>
        <taxon>Brachycera</taxon>
        <taxon>Muscomorpha</taxon>
        <taxon>Hippoboscoidea</taxon>
        <taxon>Glossinidae</taxon>
        <taxon>Glossina</taxon>
    </lineage>
</organism>